<dbReference type="RefSeq" id="WP_048436985.1">
    <property type="nucleotide sequence ID" value="NZ_LWHQ01000038.1"/>
</dbReference>
<dbReference type="OrthoDB" id="7996692at2"/>
<dbReference type="EMBL" id="LWHQ01000038">
    <property type="protein sequence ID" value="OAS22475.1"/>
    <property type="molecule type" value="Genomic_DNA"/>
</dbReference>
<gene>
    <name evidence="1" type="ORF">A5481_18940</name>
</gene>
<organism evidence="1 2">
    <name type="scientific">Methylobacterium platani</name>
    <dbReference type="NCBI Taxonomy" id="427683"/>
    <lineage>
        <taxon>Bacteria</taxon>
        <taxon>Pseudomonadati</taxon>
        <taxon>Pseudomonadota</taxon>
        <taxon>Alphaproteobacteria</taxon>
        <taxon>Hyphomicrobiales</taxon>
        <taxon>Methylobacteriaceae</taxon>
        <taxon>Methylobacterium</taxon>
    </lineage>
</organism>
<evidence type="ECO:0000313" key="2">
    <source>
        <dbReference type="Proteomes" id="UP000078316"/>
    </source>
</evidence>
<comment type="caution">
    <text evidence="1">The sequence shown here is derived from an EMBL/GenBank/DDBJ whole genome shotgun (WGS) entry which is preliminary data.</text>
</comment>
<name>A0A179S5J6_9HYPH</name>
<dbReference type="AlphaFoldDB" id="A0A179S5J6"/>
<accession>A0A179S5J6</accession>
<evidence type="ECO:0000313" key="1">
    <source>
        <dbReference type="EMBL" id="OAS22475.1"/>
    </source>
</evidence>
<sequence length="112" mass="12769">MSRWRDRTDLILPRLFRQRKTDRVKHLPVKDSQQTRIRKTLARIADAVGRPVAAFVDTSRDDVSADDAAELLRLWTAIEDPEARRQALAFVRSLAEARPREPGAAPGEIRGR</sequence>
<dbReference type="Proteomes" id="UP000078316">
    <property type="component" value="Unassembled WGS sequence"/>
</dbReference>
<reference evidence="1 2" key="1">
    <citation type="submission" date="2016-04" db="EMBL/GenBank/DDBJ databases">
        <authorList>
            <person name="Evans L.H."/>
            <person name="Alamgir A."/>
            <person name="Owens N."/>
            <person name="Weber N.D."/>
            <person name="Virtaneva K."/>
            <person name="Barbian K."/>
            <person name="Babar A."/>
            <person name="Rosenke K."/>
        </authorList>
    </citation>
    <scope>NUCLEOTIDE SEQUENCE [LARGE SCALE GENOMIC DNA]</scope>
    <source>
        <strain evidence="1 2">PMB02</strain>
    </source>
</reference>
<proteinExistence type="predicted"/>
<protein>
    <submittedName>
        <fullName evidence="1">Uncharacterized protein</fullName>
    </submittedName>
</protein>